<dbReference type="InterPro" id="IPR001264">
    <property type="entry name" value="Glyco_trans_51"/>
</dbReference>
<dbReference type="GO" id="GO:0008955">
    <property type="term" value="F:peptidoglycan glycosyltransferase activity"/>
    <property type="evidence" value="ECO:0007669"/>
    <property type="project" value="TreeGrafter"/>
</dbReference>
<dbReference type="OrthoDB" id="9766909at2"/>
<comment type="subcellular location">
    <subcellularLocation>
        <location evidence="1">Cell membrane</location>
        <topology evidence="1">Single-pass type II membrane protein</topology>
    </subcellularLocation>
</comment>
<evidence type="ECO:0000256" key="1">
    <source>
        <dbReference type="ARBA" id="ARBA00004401"/>
    </source>
</evidence>
<dbReference type="PANTHER" id="PTHR32282">
    <property type="entry name" value="BINDING PROTEIN TRANSPEPTIDASE, PUTATIVE-RELATED"/>
    <property type="match status" value="1"/>
</dbReference>
<evidence type="ECO:0000313" key="9">
    <source>
        <dbReference type="EMBL" id="RDY24477.1"/>
    </source>
</evidence>
<keyword evidence="10" id="KW-1185">Reference proteome</keyword>
<feature type="region of interest" description="Disordered" evidence="6">
    <location>
        <begin position="1"/>
        <end position="59"/>
    </location>
</feature>
<accession>A0A371IVF8</accession>
<sequence length="298" mass="34091">MSYYDDEKNKIRRKKINSSTSISNPLPNDKGYQNRKENNIRRDKKIKTEENTRHKKKKALKKKKRQMIIKNLLILFLICTIVLSCIGSVITLSAIKGAPEVTKELINNSYVTNNFIRIKDMPDNLKNAIVSIEDERFYKHNGVDFISLSRSLIHNIVSKTTQGGSTIDMQVSKNLLTSDDKTIKRKIRDIYNAMQMNKVMTKEEILEAYLNNIYLGKSAYGVENGAHLYFGKSVKDLSLAQCAMLVGITNNPARYMENAAAKTRQETVLYKMHQLGYITDSEYSSALDEDVPFKSEIE</sequence>
<evidence type="ECO:0000256" key="2">
    <source>
        <dbReference type="ARBA" id="ARBA00018638"/>
    </source>
</evidence>
<dbReference type="Proteomes" id="UP000243494">
    <property type="component" value="Unassembled WGS sequence"/>
</dbReference>
<dbReference type="EMBL" id="NOJZ02000002">
    <property type="protein sequence ID" value="RDY24477.1"/>
    <property type="molecule type" value="Genomic_DNA"/>
</dbReference>
<dbReference type="SUPFAM" id="SSF53955">
    <property type="entry name" value="Lysozyme-like"/>
    <property type="match status" value="1"/>
</dbReference>
<dbReference type="GO" id="GO:0005886">
    <property type="term" value="C:plasma membrane"/>
    <property type="evidence" value="ECO:0007669"/>
    <property type="project" value="UniProtKB-SubCell"/>
</dbReference>
<proteinExistence type="predicted"/>
<evidence type="ECO:0000256" key="7">
    <source>
        <dbReference type="SAM" id="Phobius"/>
    </source>
</evidence>
<feature type="transmembrane region" description="Helical" evidence="7">
    <location>
        <begin position="72"/>
        <end position="95"/>
    </location>
</feature>
<dbReference type="InterPro" id="IPR023346">
    <property type="entry name" value="Lysozyme-like_dom_sf"/>
</dbReference>
<dbReference type="Gene3D" id="1.10.3810.10">
    <property type="entry name" value="Biosynthetic peptidoglycan transglycosylase-like"/>
    <property type="match status" value="1"/>
</dbReference>
<evidence type="ECO:0000256" key="3">
    <source>
        <dbReference type="ARBA" id="ARBA00022679"/>
    </source>
</evidence>
<name>A0A371IVF8_9FIRM</name>
<dbReference type="GO" id="GO:0046677">
    <property type="term" value="P:response to antibiotic"/>
    <property type="evidence" value="ECO:0007669"/>
    <property type="project" value="UniProtKB-KW"/>
</dbReference>
<feature type="domain" description="Glycosyl transferase family 51" evidence="8">
    <location>
        <begin position="109"/>
        <end position="273"/>
    </location>
</feature>
<dbReference type="AlphaFoldDB" id="A0A371IVF8"/>
<keyword evidence="4" id="KW-0735">Signal-anchor</keyword>
<feature type="compositionally biased region" description="Polar residues" evidence="6">
    <location>
        <begin position="17"/>
        <end position="26"/>
    </location>
</feature>
<keyword evidence="7" id="KW-0812">Transmembrane</keyword>
<keyword evidence="7" id="KW-1133">Transmembrane helix</keyword>
<dbReference type="InterPro" id="IPR050396">
    <property type="entry name" value="Glycosyltr_51/Transpeptidase"/>
</dbReference>
<keyword evidence="5" id="KW-0046">Antibiotic resistance</keyword>
<evidence type="ECO:0000256" key="5">
    <source>
        <dbReference type="ARBA" id="ARBA00023251"/>
    </source>
</evidence>
<dbReference type="PANTHER" id="PTHR32282:SF33">
    <property type="entry name" value="PEPTIDOGLYCAN GLYCOSYLTRANSFERASE"/>
    <property type="match status" value="1"/>
</dbReference>
<evidence type="ECO:0000256" key="4">
    <source>
        <dbReference type="ARBA" id="ARBA00022968"/>
    </source>
</evidence>
<dbReference type="UniPathway" id="UPA00219"/>
<protein>
    <recommendedName>
        <fullName evidence="2">Penicillin-binding protein 1A</fullName>
    </recommendedName>
</protein>
<reference evidence="9 10" key="1">
    <citation type="journal article" date="2017" name="Genome Announc.">
        <title>Draft Genome Sequence of Romboutsia maritimum sp. nov. Strain CCRI-22766(T), Isolated from Coastal Estuarine Mud.</title>
        <authorList>
            <person name="Maheux A.F."/>
            <person name="Boudreau D.K."/>
            <person name="Berube E."/>
            <person name="Boissinot M."/>
            <person name="Raymond F."/>
            <person name="Brodeur S."/>
            <person name="Corbeil J."/>
            <person name="Brightwell G."/>
            <person name="Broda D."/>
            <person name="Omar R.F."/>
            <person name="Bergeron M.G."/>
        </authorList>
    </citation>
    <scope>NUCLEOTIDE SEQUENCE [LARGE SCALE GENOMIC DNA]</scope>
    <source>
        <strain evidence="9 10">CCRI-22766</strain>
    </source>
</reference>
<dbReference type="Pfam" id="PF00912">
    <property type="entry name" value="Transgly"/>
    <property type="match status" value="1"/>
</dbReference>
<gene>
    <name evidence="9" type="ORF">CHF27_002230</name>
</gene>
<feature type="compositionally biased region" description="Basic and acidic residues" evidence="6">
    <location>
        <begin position="32"/>
        <end position="52"/>
    </location>
</feature>
<evidence type="ECO:0000259" key="8">
    <source>
        <dbReference type="Pfam" id="PF00912"/>
    </source>
</evidence>
<keyword evidence="3" id="KW-0808">Transferase</keyword>
<comment type="caution">
    <text evidence="9">The sequence shown here is derived from an EMBL/GenBank/DDBJ whole genome shotgun (WGS) entry which is preliminary data.</text>
</comment>
<organism evidence="9 10">
    <name type="scientific">Romboutsia maritimum</name>
    <dbReference type="NCBI Taxonomy" id="2020948"/>
    <lineage>
        <taxon>Bacteria</taxon>
        <taxon>Bacillati</taxon>
        <taxon>Bacillota</taxon>
        <taxon>Clostridia</taxon>
        <taxon>Peptostreptococcales</taxon>
        <taxon>Peptostreptococcaceae</taxon>
        <taxon>Romboutsia</taxon>
    </lineage>
</organism>
<dbReference type="InterPro" id="IPR036950">
    <property type="entry name" value="PBP_transglycosylase"/>
</dbReference>
<evidence type="ECO:0000256" key="6">
    <source>
        <dbReference type="SAM" id="MobiDB-lite"/>
    </source>
</evidence>
<evidence type="ECO:0000313" key="10">
    <source>
        <dbReference type="Proteomes" id="UP000243494"/>
    </source>
</evidence>
<dbReference type="GO" id="GO:0009252">
    <property type="term" value="P:peptidoglycan biosynthetic process"/>
    <property type="evidence" value="ECO:0007669"/>
    <property type="project" value="UniProtKB-UniPathway"/>
</dbReference>
<dbReference type="RefSeq" id="WP_095406395.1">
    <property type="nucleotide sequence ID" value="NZ_NOJZ02000002.1"/>
</dbReference>
<keyword evidence="7" id="KW-0472">Membrane</keyword>